<evidence type="ECO:0000256" key="4">
    <source>
        <dbReference type="ARBA" id="ARBA00022692"/>
    </source>
</evidence>
<protein>
    <submittedName>
        <fullName evidence="9">Long chain fatty acid transporter</fullName>
    </submittedName>
</protein>
<name>A0A0W0TXJ8_9GAMM</name>
<keyword evidence="4" id="KW-0812">Transmembrane</keyword>
<evidence type="ECO:0000256" key="6">
    <source>
        <dbReference type="ARBA" id="ARBA00023136"/>
    </source>
</evidence>
<dbReference type="STRING" id="45065.Lgee_1046"/>
<keyword evidence="5 8" id="KW-0732">Signal</keyword>
<feature type="signal peptide" evidence="8">
    <location>
        <begin position="1"/>
        <end position="27"/>
    </location>
</feature>
<evidence type="ECO:0000256" key="2">
    <source>
        <dbReference type="ARBA" id="ARBA00008163"/>
    </source>
</evidence>
<dbReference type="PANTHER" id="PTHR35093">
    <property type="entry name" value="OUTER MEMBRANE PROTEIN NMB0088-RELATED"/>
    <property type="match status" value="1"/>
</dbReference>
<organism evidence="9 10">
    <name type="scientific">Legionella geestiana</name>
    <dbReference type="NCBI Taxonomy" id="45065"/>
    <lineage>
        <taxon>Bacteria</taxon>
        <taxon>Pseudomonadati</taxon>
        <taxon>Pseudomonadota</taxon>
        <taxon>Gammaproteobacteria</taxon>
        <taxon>Legionellales</taxon>
        <taxon>Legionellaceae</taxon>
        <taxon>Legionella</taxon>
    </lineage>
</organism>
<gene>
    <name evidence="9" type="ORF">Lgee_1046</name>
</gene>
<evidence type="ECO:0000313" key="10">
    <source>
        <dbReference type="Proteomes" id="UP000054785"/>
    </source>
</evidence>
<evidence type="ECO:0000313" key="9">
    <source>
        <dbReference type="EMBL" id="KTD00134.1"/>
    </source>
</evidence>
<dbReference type="GO" id="GO:0009279">
    <property type="term" value="C:cell outer membrane"/>
    <property type="evidence" value="ECO:0007669"/>
    <property type="project" value="UniProtKB-SubCell"/>
</dbReference>
<keyword evidence="10" id="KW-1185">Reference proteome</keyword>
<dbReference type="Gene3D" id="2.40.160.60">
    <property type="entry name" value="Outer membrane protein transport protein (OMPP1/FadL/TodX)"/>
    <property type="match status" value="1"/>
</dbReference>
<dbReference type="Pfam" id="PF03349">
    <property type="entry name" value="Toluene_X"/>
    <property type="match status" value="1"/>
</dbReference>
<comment type="caution">
    <text evidence="9">The sequence shown here is derived from an EMBL/GenBank/DDBJ whole genome shotgun (WGS) entry which is preliminary data.</text>
</comment>
<reference evidence="9 10" key="1">
    <citation type="submission" date="2015-11" db="EMBL/GenBank/DDBJ databases">
        <title>Genomic analysis of 38 Legionella species identifies large and diverse effector repertoires.</title>
        <authorList>
            <person name="Burstein D."/>
            <person name="Amaro F."/>
            <person name="Zusman T."/>
            <person name="Lifshitz Z."/>
            <person name="Cohen O."/>
            <person name="Gilbert J.A."/>
            <person name="Pupko T."/>
            <person name="Shuman H.A."/>
            <person name="Segal G."/>
        </authorList>
    </citation>
    <scope>NUCLEOTIDE SEQUENCE [LARGE SCALE GENOMIC DNA]</scope>
    <source>
        <strain evidence="9 10">ATCC 49504</strain>
    </source>
</reference>
<dbReference type="PATRIC" id="fig|45065.4.peg.1121"/>
<evidence type="ECO:0000256" key="5">
    <source>
        <dbReference type="ARBA" id="ARBA00022729"/>
    </source>
</evidence>
<feature type="chain" id="PRO_5006913490" evidence="8">
    <location>
        <begin position="28"/>
        <end position="480"/>
    </location>
</feature>
<dbReference type="EMBL" id="LNYC01000037">
    <property type="protein sequence ID" value="KTD00134.1"/>
    <property type="molecule type" value="Genomic_DNA"/>
</dbReference>
<keyword evidence="3" id="KW-1134">Transmembrane beta strand</keyword>
<evidence type="ECO:0000256" key="1">
    <source>
        <dbReference type="ARBA" id="ARBA00004571"/>
    </source>
</evidence>
<dbReference type="AlphaFoldDB" id="A0A0W0TXJ8"/>
<sequence>MKKMRNPVRTLASTAVLAVLANSAAHAGAFSLYTEGSAVAVGNYAAGAAAEAVDASTGWYNPAGLVFLKKEQAVASGVGVFPTSKLTGTTQFSTFISPFLPPLTYTETFRGLNGAKSAFVPAFHYARPLGENAAVGLSIVSPFGLATKWEDDSPVRYAATFSELITTTIAPEVAGKLTENLSLGAGIDLQYARVKFNRVIGSPALMQFFGLPANTLDSLSYNKGDSFGVGMHAGIMGFFNDSHTRIGLNYQSRIQQQFHGYSRLTGRLADADFNILNPLAASPSAVFRSDDLQSNNIEFPDVITLSGYHDVNDKVAVLGSVVYTAWNVFRTIELDNVAAFNSNGVPPARALVNSVSTQDYRNAWRAAIGANYRMNEKALLRVGGGYDQTPTVNAFRDVRLPDSDRWALSIGGHYQARPDVGIDAGYTHLFSVGNARINRTEEIGTTSFYTVDSDINARADLVALQVVWTIDQLPAPTGTK</sequence>
<dbReference type="RefSeq" id="WP_028386924.1">
    <property type="nucleotide sequence ID" value="NZ_CAAAHN010000001.1"/>
</dbReference>
<keyword evidence="7" id="KW-0998">Cell outer membrane</keyword>
<comment type="subcellular location">
    <subcellularLocation>
        <location evidence="1">Cell outer membrane</location>
        <topology evidence="1">Multi-pass membrane protein</topology>
    </subcellularLocation>
</comment>
<comment type="similarity">
    <text evidence="2">Belongs to the OmpP1/FadL family.</text>
</comment>
<evidence type="ECO:0000256" key="3">
    <source>
        <dbReference type="ARBA" id="ARBA00022452"/>
    </source>
</evidence>
<dbReference type="PANTHER" id="PTHR35093:SF8">
    <property type="entry name" value="OUTER MEMBRANE PROTEIN NMB0088-RELATED"/>
    <property type="match status" value="1"/>
</dbReference>
<proteinExistence type="inferred from homology"/>
<dbReference type="SUPFAM" id="SSF56935">
    <property type="entry name" value="Porins"/>
    <property type="match status" value="1"/>
</dbReference>
<keyword evidence="6" id="KW-0472">Membrane</keyword>
<dbReference type="GO" id="GO:0015483">
    <property type="term" value="F:long-chain fatty acid transporting porin activity"/>
    <property type="evidence" value="ECO:0007669"/>
    <property type="project" value="TreeGrafter"/>
</dbReference>
<accession>A0A0W0TXJ8</accession>
<evidence type="ECO:0000256" key="7">
    <source>
        <dbReference type="ARBA" id="ARBA00023237"/>
    </source>
</evidence>
<dbReference type="Proteomes" id="UP000054785">
    <property type="component" value="Unassembled WGS sequence"/>
</dbReference>
<evidence type="ECO:0000256" key="8">
    <source>
        <dbReference type="SAM" id="SignalP"/>
    </source>
</evidence>
<dbReference type="InterPro" id="IPR005017">
    <property type="entry name" value="OMPP1/FadL/TodX"/>
</dbReference>